<organism evidence="3 4">
    <name type="scientific">Neonectria punicea</name>
    <dbReference type="NCBI Taxonomy" id="979145"/>
    <lineage>
        <taxon>Eukaryota</taxon>
        <taxon>Fungi</taxon>
        <taxon>Dikarya</taxon>
        <taxon>Ascomycota</taxon>
        <taxon>Pezizomycotina</taxon>
        <taxon>Sordariomycetes</taxon>
        <taxon>Hypocreomycetidae</taxon>
        <taxon>Hypocreales</taxon>
        <taxon>Nectriaceae</taxon>
        <taxon>Neonectria</taxon>
    </lineage>
</organism>
<dbReference type="SUPFAM" id="SSF53098">
    <property type="entry name" value="Ribonuclease H-like"/>
    <property type="match status" value="1"/>
</dbReference>
<name>A0ABR1H5M7_9HYPO</name>
<feature type="region of interest" description="Disordered" evidence="2">
    <location>
        <begin position="475"/>
        <end position="506"/>
    </location>
</feature>
<sequence>MDINAGNFWENLSTILLVLGSATYVAISVQLVDHAIKEELSLDEDASHFDHVYGRLRSATQKFAVTRLGITAVHWDSHKYTSHTYSIAINPLIANNTPQQQSLSSYLDRRLSLSPSSLQYLQGHGLNLATAFGNGVPYLSRREFGLAKLRLAETTWPDTVDLNELSEKDSRFIEGLREKLRKWLAQKSPEALAEDTKAKKAAIAEQLGLLWIFEALNGGPRLDELVEFGIPSRLRYPRADVVASLGEVPERWQGGDINQQLAVIIRRVRRNRHIPMIVVHDGLVDLGFLYSLLVGPLPLIIDTFQNQIRKDLFSKLLETKWMLTGFGDFSVLNCDIDTAYEELEDQWFPGVDTVPGMGYTLCEEASVVNLANADPHEAGLASYMTVMVFLKTQCKRWQSYRWQMSRHPNFSLHHSQPLYNIGDAYLFSRIDRTLRGEDISIPNFSDYWRGLLNRIHIGRLGVLYVDDDNEVAYSTPGDIEPWHPPEDEPSPPNTGTVSQSQRSHCYSPQPCEQFVEDVHTHADQLHMYAIMCQQAWLDEDEDLVRGRVHAMEHEVHEAQVRIAKYLETLTGESD</sequence>
<keyword evidence="4" id="KW-1185">Reference proteome</keyword>
<feature type="compositionally biased region" description="Polar residues" evidence="2">
    <location>
        <begin position="493"/>
        <end position="506"/>
    </location>
</feature>
<accession>A0ABR1H5M7</accession>
<protein>
    <submittedName>
        <fullName evidence="3">Uncharacterized protein</fullName>
    </submittedName>
</protein>
<evidence type="ECO:0000256" key="1">
    <source>
        <dbReference type="ARBA" id="ARBA00008372"/>
    </source>
</evidence>
<dbReference type="Gene3D" id="3.30.420.10">
    <property type="entry name" value="Ribonuclease H-like superfamily/Ribonuclease H"/>
    <property type="match status" value="1"/>
</dbReference>
<dbReference type="InterPro" id="IPR012337">
    <property type="entry name" value="RNaseH-like_sf"/>
</dbReference>
<evidence type="ECO:0000313" key="3">
    <source>
        <dbReference type="EMBL" id="KAK7416415.1"/>
    </source>
</evidence>
<comment type="caution">
    <text evidence="3">The sequence shown here is derived from an EMBL/GenBank/DDBJ whole genome shotgun (WGS) entry which is preliminary data.</text>
</comment>
<reference evidence="3 4" key="1">
    <citation type="journal article" date="2025" name="Microbiol. Resour. Announc.">
        <title>Draft genome sequences for Neonectria magnoliae and Neonectria punicea, canker pathogens of Liriodendron tulipifera and Acer saccharum in West Virginia.</title>
        <authorList>
            <person name="Petronek H.M."/>
            <person name="Kasson M.T."/>
            <person name="Metheny A.M."/>
            <person name="Stauder C.M."/>
            <person name="Lovett B."/>
            <person name="Lynch S.C."/>
            <person name="Garnas J.R."/>
            <person name="Kasson L.R."/>
            <person name="Stajich J.E."/>
        </authorList>
    </citation>
    <scope>NUCLEOTIDE SEQUENCE [LARGE SCALE GENOMIC DNA]</scope>
    <source>
        <strain evidence="3 4">NRRL 64653</strain>
    </source>
</reference>
<dbReference type="InterPro" id="IPR036397">
    <property type="entry name" value="RNaseH_sf"/>
</dbReference>
<comment type="similarity">
    <text evidence="1">Belongs to the CAF1 family.</text>
</comment>
<dbReference type="EMBL" id="JAZAVJ010000069">
    <property type="protein sequence ID" value="KAK7416415.1"/>
    <property type="molecule type" value="Genomic_DNA"/>
</dbReference>
<dbReference type="InterPro" id="IPR006941">
    <property type="entry name" value="RNase_CAF1"/>
</dbReference>
<dbReference type="Pfam" id="PF04857">
    <property type="entry name" value="CAF1"/>
    <property type="match status" value="1"/>
</dbReference>
<dbReference type="PANTHER" id="PTHR15092">
    <property type="entry name" value="POLY A -SPECIFIC RIBONUCLEASE/TARGET OF EGR1, MEMBER 1"/>
    <property type="match status" value="1"/>
</dbReference>
<gene>
    <name evidence="3" type="ORF">QQX98_005231</name>
</gene>
<evidence type="ECO:0000313" key="4">
    <source>
        <dbReference type="Proteomes" id="UP001498476"/>
    </source>
</evidence>
<dbReference type="Proteomes" id="UP001498476">
    <property type="component" value="Unassembled WGS sequence"/>
</dbReference>
<evidence type="ECO:0000256" key="2">
    <source>
        <dbReference type="SAM" id="MobiDB-lite"/>
    </source>
</evidence>
<dbReference type="PANTHER" id="PTHR15092:SF22">
    <property type="entry name" value="POLY(A)-SPECIFIC RIBONUCLEASE PNLDC1"/>
    <property type="match status" value="1"/>
</dbReference>
<dbReference type="InterPro" id="IPR051181">
    <property type="entry name" value="CAF1_poly(A)_ribonucleases"/>
</dbReference>
<proteinExistence type="inferred from homology"/>